<sequence length="286" mass="31852">MSTTHISFPESFARSEAPPAHIAPLDAAGKRRVPCSFKYDSSTELSIQPSATRVTARQESRPPVTKPRVPAKETTHGQELPADRAKGAARAKSGCYTCRVRRKKCDEERDEDGHCRTCTRLRLQCLGFGTKLPEYLRVSSARLFFRALSRTLTHRQNIDTVNEMRDKIKLHLDTNNMIKRLAGSSALDDRPVCVLHEGADPERTPSPGSVRPARSTSSNRLSVQSSGAVGTACERLKPVPLDFTPHMQRREQPTVCSRVVDSERPARNDVQAVTPEINLEVYVPRD</sequence>
<feature type="region of interest" description="Disordered" evidence="1">
    <location>
        <begin position="48"/>
        <end position="86"/>
    </location>
</feature>
<organism evidence="3 4">
    <name type="scientific">Schizophyllum amplum</name>
    <dbReference type="NCBI Taxonomy" id="97359"/>
    <lineage>
        <taxon>Eukaryota</taxon>
        <taxon>Fungi</taxon>
        <taxon>Dikarya</taxon>
        <taxon>Basidiomycota</taxon>
        <taxon>Agaricomycotina</taxon>
        <taxon>Agaricomycetes</taxon>
        <taxon>Agaricomycetidae</taxon>
        <taxon>Agaricales</taxon>
        <taxon>Schizophyllaceae</taxon>
        <taxon>Schizophyllum</taxon>
    </lineage>
</organism>
<feature type="domain" description="Zn(2)-C6 fungal-type" evidence="2">
    <location>
        <begin position="94"/>
        <end position="125"/>
    </location>
</feature>
<comment type="caution">
    <text evidence="3">The sequence shown here is derived from an EMBL/GenBank/DDBJ whole genome shotgun (WGS) entry which is preliminary data.</text>
</comment>
<reference evidence="3 4" key="1">
    <citation type="journal article" date="2019" name="New Phytol.">
        <title>Comparative genomics reveals unique wood-decay strategies and fruiting body development in the Schizophyllaceae.</title>
        <authorList>
            <person name="Almasi E."/>
            <person name="Sahu N."/>
            <person name="Krizsan K."/>
            <person name="Balint B."/>
            <person name="Kovacs G.M."/>
            <person name="Kiss B."/>
            <person name="Cseklye J."/>
            <person name="Drula E."/>
            <person name="Henrissat B."/>
            <person name="Nagy I."/>
            <person name="Chovatia M."/>
            <person name="Adam C."/>
            <person name="LaButti K."/>
            <person name="Lipzen A."/>
            <person name="Riley R."/>
            <person name="Grigoriev I.V."/>
            <person name="Nagy L.G."/>
        </authorList>
    </citation>
    <scope>NUCLEOTIDE SEQUENCE [LARGE SCALE GENOMIC DNA]</scope>
    <source>
        <strain evidence="3 4">NL-1724</strain>
    </source>
</reference>
<dbReference type="EMBL" id="VDMD01000053">
    <property type="protein sequence ID" value="TRM57095.1"/>
    <property type="molecule type" value="Genomic_DNA"/>
</dbReference>
<dbReference type="AlphaFoldDB" id="A0A550BX18"/>
<keyword evidence="4" id="KW-1185">Reference proteome</keyword>
<accession>A0A550BX18</accession>
<feature type="compositionally biased region" description="Polar residues" evidence="1">
    <location>
        <begin position="48"/>
        <end position="57"/>
    </location>
</feature>
<proteinExistence type="predicted"/>
<feature type="compositionally biased region" description="Polar residues" evidence="1">
    <location>
        <begin position="214"/>
        <end position="228"/>
    </location>
</feature>
<name>A0A550BX18_9AGAR</name>
<feature type="non-terminal residue" evidence="3">
    <location>
        <position position="286"/>
    </location>
</feature>
<evidence type="ECO:0000256" key="1">
    <source>
        <dbReference type="SAM" id="MobiDB-lite"/>
    </source>
</evidence>
<gene>
    <name evidence="3" type="ORF">BD626DRAFT_635167</name>
</gene>
<protein>
    <recommendedName>
        <fullName evidence="2">Zn(2)-C6 fungal-type domain-containing protein</fullName>
    </recommendedName>
</protein>
<dbReference type="STRING" id="97359.A0A550BX18"/>
<dbReference type="GO" id="GO:0000981">
    <property type="term" value="F:DNA-binding transcription factor activity, RNA polymerase II-specific"/>
    <property type="evidence" value="ECO:0007669"/>
    <property type="project" value="InterPro"/>
</dbReference>
<evidence type="ECO:0000313" key="3">
    <source>
        <dbReference type="EMBL" id="TRM57095.1"/>
    </source>
</evidence>
<feature type="region of interest" description="Disordered" evidence="1">
    <location>
        <begin position="1"/>
        <end position="27"/>
    </location>
</feature>
<feature type="compositionally biased region" description="Basic and acidic residues" evidence="1">
    <location>
        <begin position="70"/>
        <end position="86"/>
    </location>
</feature>
<dbReference type="InterPro" id="IPR001138">
    <property type="entry name" value="Zn2Cys6_DnaBD"/>
</dbReference>
<dbReference type="SMART" id="SM00066">
    <property type="entry name" value="GAL4"/>
    <property type="match status" value="1"/>
</dbReference>
<dbReference type="Proteomes" id="UP000320762">
    <property type="component" value="Unassembled WGS sequence"/>
</dbReference>
<dbReference type="OrthoDB" id="5419315at2759"/>
<dbReference type="GO" id="GO:0008270">
    <property type="term" value="F:zinc ion binding"/>
    <property type="evidence" value="ECO:0007669"/>
    <property type="project" value="InterPro"/>
</dbReference>
<dbReference type="CDD" id="cd00067">
    <property type="entry name" value="GAL4"/>
    <property type="match status" value="1"/>
</dbReference>
<feature type="region of interest" description="Disordered" evidence="1">
    <location>
        <begin position="197"/>
        <end position="229"/>
    </location>
</feature>
<feature type="region of interest" description="Disordered" evidence="1">
    <location>
        <begin position="247"/>
        <end position="269"/>
    </location>
</feature>
<dbReference type="PROSITE" id="PS50048">
    <property type="entry name" value="ZN2_CY6_FUNGAL_2"/>
    <property type="match status" value="1"/>
</dbReference>
<dbReference type="InterPro" id="IPR036864">
    <property type="entry name" value="Zn2-C6_fun-type_DNA-bd_sf"/>
</dbReference>
<evidence type="ECO:0000313" key="4">
    <source>
        <dbReference type="Proteomes" id="UP000320762"/>
    </source>
</evidence>
<evidence type="ECO:0000259" key="2">
    <source>
        <dbReference type="PROSITE" id="PS50048"/>
    </source>
</evidence>
<dbReference type="PROSITE" id="PS00463">
    <property type="entry name" value="ZN2_CY6_FUNGAL_1"/>
    <property type="match status" value="1"/>
</dbReference>
<dbReference type="SUPFAM" id="SSF57701">
    <property type="entry name" value="Zn2/Cys6 DNA-binding domain"/>
    <property type="match status" value="1"/>
</dbReference>
<dbReference type="Pfam" id="PF00172">
    <property type="entry name" value="Zn_clus"/>
    <property type="match status" value="1"/>
</dbReference>